<comment type="caution">
    <text evidence="1">The sequence shown here is derived from an EMBL/GenBank/DDBJ whole genome shotgun (WGS) entry which is preliminary data.</text>
</comment>
<sequence length="48" mass="5541">MPKLTEEGLKKIEEKIETIFTTEMEVDDFKGDSVPRQLKSCQIKTRGL</sequence>
<evidence type="ECO:0000313" key="2">
    <source>
        <dbReference type="Proteomes" id="UP001341820"/>
    </source>
</evidence>
<dbReference type="EMBL" id="JAROAS010000055">
    <property type="protein sequence ID" value="MED4130166.1"/>
    <property type="molecule type" value="Genomic_DNA"/>
</dbReference>
<dbReference type="Proteomes" id="UP001341820">
    <property type="component" value="Unassembled WGS sequence"/>
</dbReference>
<proteinExistence type="predicted"/>
<keyword evidence="2" id="KW-1185">Reference proteome</keyword>
<evidence type="ECO:0000313" key="1">
    <source>
        <dbReference type="EMBL" id="MED4130166.1"/>
    </source>
</evidence>
<reference evidence="1 2" key="1">
    <citation type="submission" date="2023-03" db="EMBL/GenBank/DDBJ databases">
        <title>Bacillus Genome Sequencing.</title>
        <authorList>
            <person name="Dunlap C."/>
        </authorList>
    </citation>
    <scope>NUCLEOTIDE SEQUENCE [LARGE SCALE GENOMIC DNA]</scope>
    <source>
        <strain evidence="1 2">B-4107</strain>
    </source>
</reference>
<name>A0ABU6NPN9_9BACI</name>
<dbReference type="RefSeq" id="WP_328238784.1">
    <property type="nucleotide sequence ID" value="NZ_JAROAS010000055.1"/>
</dbReference>
<protein>
    <submittedName>
        <fullName evidence="1">Uncharacterized protein</fullName>
    </submittedName>
</protein>
<gene>
    <name evidence="1" type="ORF">P5F74_18790</name>
</gene>
<accession>A0ABU6NPN9</accession>
<organism evidence="1 2">
    <name type="scientific">Shouchella miscanthi</name>
    <dbReference type="NCBI Taxonomy" id="2598861"/>
    <lineage>
        <taxon>Bacteria</taxon>
        <taxon>Bacillati</taxon>
        <taxon>Bacillota</taxon>
        <taxon>Bacilli</taxon>
        <taxon>Bacillales</taxon>
        <taxon>Bacillaceae</taxon>
        <taxon>Shouchella</taxon>
    </lineage>
</organism>